<evidence type="ECO:0000313" key="4">
    <source>
        <dbReference type="Proteomes" id="UP000262621"/>
    </source>
</evidence>
<keyword evidence="4" id="KW-1185">Reference proteome</keyword>
<keyword evidence="2" id="KW-1133">Transmembrane helix</keyword>
<protein>
    <submittedName>
        <fullName evidence="3">DUF2637 domain-containing protein</fullName>
    </submittedName>
</protein>
<evidence type="ECO:0000313" key="3">
    <source>
        <dbReference type="EMBL" id="RFS48302.1"/>
    </source>
</evidence>
<organism evidence="3 4">
    <name type="scientific">Micromonospora craniellae</name>
    <dbReference type="NCBI Taxonomy" id="2294034"/>
    <lineage>
        <taxon>Bacteria</taxon>
        <taxon>Bacillati</taxon>
        <taxon>Actinomycetota</taxon>
        <taxon>Actinomycetes</taxon>
        <taxon>Micromonosporales</taxon>
        <taxon>Micromonosporaceae</taxon>
        <taxon>Micromonospora</taxon>
    </lineage>
</organism>
<feature type="transmembrane region" description="Helical" evidence="2">
    <location>
        <begin position="43"/>
        <end position="65"/>
    </location>
</feature>
<feature type="transmembrane region" description="Helical" evidence="2">
    <location>
        <begin position="108"/>
        <end position="126"/>
    </location>
</feature>
<keyword evidence="2" id="KW-0812">Transmembrane</keyword>
<reference evidence="3 4" key="1">
    <citation type="submission" date="2018-08" db="EMBL/GenBank/DDBJ databases">
        <title>Verrucosispora craniellae sp. nov., isolated from a marine sponge in the South China Sea.</title>
        <authorList>
            <person name="Li L."/>
            <person name="Lin H.W."/>
        </authorList>
    </citation>
    <scope>NUCLEOTIDE SEQUENCE [LARGE SCALE GENOMIC DNA]</scope>
    <source>
        <strain evidence="3 4">LHW63014</strain>
    </source>
</reference>
<comment type="caution">
    <text evidence="3">The sequence shown here is derived from an EMBL/GenBank/DDBJ whole genome shotgun (WGS) entry which is preliminary data.</text>
</comment>
<feature type="transmembrane region" description="Helical" evidence="2">
    <location>
        <begin position="77"/>
        <end position="96"/>
    </location>
</feature>
<dbReference type="EMBL" id="QVFU01000001">
    <property type="protein sequence ID" value="RFS48302.1"/>
    <property type="molecule type" value="Genomic_DNA"/>
</dbReference>
<dbReference type="Pfam" id="PF10935">
    <property type="entry name" value="DUF2637"/>
    <property type="match status" value="1"/>
</dbReference>
<feature type="region of interest" description="Disordered" evidence="1">
    <location>
        <begin position="147"/>
        <end position="209"/>
    </location>
</feature>
<sequence length="296" mass="30738">MKNTQTDKALLILTALFVAGLAIVAGAISFSHMRELALDHDQLGWKALAFPISVDGLEIVASLYLVAQRRAGRPTGWIPWVALIVGTAASLAANVAVGGADPIGKALAGWPAVSMLVSIKLLFAMIDHTDDDQRTIVWDDQRTSATVPDVPRTVRRTGRDDPGRSGTVPGERTNTPGPSATGPADPRAGASGGASQSGPLGTGNPGDRTAAVGIRTVEHLIPAARAARAARAALAAGGRSLSRDNLADAMREDGTGVSNERASLLLKILKAEQNVTILDPAIVRPRPQEPLSEVVA</sequence>
<dbReference type="OrthoDB" id="3393357at2"/>
<feature type="transmembrane region" description="Helical" evidence="2">
    <location>
        <begin position="9"/>
        <end position="31"/>
    </location>
</feature>
<keyword evidence="2" id="KW-0472">Membrane</keyword>
<dbReference type="InterPro" id="IPR021235">
    <property type="entry name" value="DUF2637"/>
</dbReference>
<dbReference type="AlphaFoldDB" id="A0A372G5L4"/>
<accession>A0A372G5L4</accession>
<gene>
    <name evidence="3" type="ORF">D0Q02_02130</name>
</gene>
<dbReference type="Proteomes" id="UP000262621">
    <property type="component" value="Unassembled WGS sequence"/>
</dbReference>
<proteinExistence type="predicted"/>
<evidence type="ECO:0000256" key="2">
    <source>
        <dbReference type="SAM" id="Phobius"/>
    </source>
</evidence>
<name>A0A372G5L4_9ACTN</name>
<evidence type="ECO:0000256" key="1">
    <source>
        <dbReference type="SAM" id="MobiDB-lite"/>
    </source>
</evidence>